<protein>
    <submittedName>
        <fullName evidence="7">Sulfatase-like hydrolase/transferase</fullName>
    </submittedName>
</protein>
<reference evidence="8" key="1">
    <citation type="journal article" date="2019" name="Int. J. Syst. Evol. Microbiol.">
        <title>The Global Catalogue of Microorganisms (GCM) 10K type strain sequencing project: providing services to taxonomists for standard genome sequencing and annotation.</title>
        <authorList>
            <consortium name="The Broad Institute Genomics Platform"/>
            <consortium name="The Broad Institute Genome Sequencing Center for Infectious Disease"/>
            <person name="Wu L."/>
            <person name="Ma J."/>
        </authorList>
    </citation>
    <scope>NUCLEOTIDE SEQUENCE [LARGE SCALE GENOMIC DNA]</scope>
    <source>
        <strain evidence="8">JCM 32206</strain>
    </source>
</reference>
<feature type="region of interest" description="Disordered" evidence="5">
    <location>
        <begin position="1"/>
        <end position="25"/>
    </location>
</feature>
<keyword evidence="3" id="KW-0378">Hydrolase</keyword>
<sequence>MSDHESPSDHRSRSDHEPTAHLRGPRIDRRAFLTGAAAVAGGVTVMCTLFDRRADAAEAPLTPPRGGYVQPNIVFIVVDEMRFPQVFPAGVTTPDEFLRRFMPNLHGLWAHGVKFGQHYTAGVACSPGRACFATGLYPMQTWLLQTRTGTRDAPVPSPALGRGFPTYGRILRQAGYETPYVGKWHLSPSPEQDVGVGQGYLDGYGFEGLTMPDVIGNNGDGINYDASIARQGADWLAHRRSGQPPFCLTVSFVNPHDKQFFWAGTEADRYNALFSSHQPPLTPARVWKQDTGAEADPPRLGYPSIPPNWEPASALSSKPSTQYFAREFQSLVWGGVTDDHANGGGFLIRPYGDGTDSSRNVGYAPYTYWERALDSYTQVLSMVDENIGTVLHALPEDVARNTVFVMTSDHGEYAGAHGFVSGKLGTAYDEAFHVPLIVADPTGRFTGDTDTMRAQMTSSVDVLPMLATLAHGDRGWMTGDLAVAYAERLDLMPLLRSATAPGRDHLVFATNEHAPQSVNWNNSPLHIYVLRTPEAKVAVYAHWVGNTAYLDPRTFQYEFYDYATERGRAELDNTFDADPRAKAMAAQLMTQYLPGQLAAPLPPSFADQGAAAQARYLTYVEAINAINNVQIDAENALAKLTPYGEVF</sequence>
<dbReference type="InterPro" id="IPR006311">
    <property type="entry name" value="TAT_signal"/>
</dbReference>
<dbReference type="EMBL" id="BAABFB010000069">
    <property type="protein sequence ID" value="GAA4487719.1"/>
    <property type="molecule type" value="Genomic_DNA"/>
</dbReference>
<accession>A0ABP8PH94</accession>
<evidence type="ECO:0000256" key="4">
    <source>
        <dbReference type="ARBA" id="ARBA00022837"/>
    </source>
</evidence>
<evidence type="ECO:0000256" key="3">
    <source>
        <dbReference type="ARBA" id="ARBA00022801"/>
    </source>
</evidence>
<gene>
    <name evidence="7" type="ORF">GCM10023094_46530</name>
</gene>
<evidence type="ECO:0000256" key="1">
    <source>
        <dbReference type="ARBA" id="ARBA00008779"/>
    </source>
</evidence>
<evidence type="ECO:0000259" key="6">
    <source>
        <dbReference type="Pfam" id="PF00884"/>
    </source>
</evidence>
<keyword evidence="8" id="KW-1185">Reference proteome</keyword>
<dbReference type="RefSeq" id="WP_345351063.1">
    <property type="nucleotide sequence ID" value="NZ_BAABFB010000069.1"/>
</dbReference>
<evidence type="ECO:0000256" key="2">
    <source>
        <dbReference type="ARBA" id="ARBA00022723"/>
    </source>
</evidence>
<dbReference type="PROSITE" id="PS51318">
    <property type="entry name" value="TAT"/>
    <property type="match status" value="1"/>
</dbReference>
<dbReference type="InterPro" id="IPR017850">
    <property type="entry name" value="Alkaline_phosphatase_core_sf"/>
</dbReference>
<evidence type="ECO:0000313" key="7">
    <source>
        <dbReference type="EMBL" id="GAA4487719.1"/>
    </source>
</evidence>
<keyword evidence="4" id="KW-0106">Calcium</keyword>
<dbReference type="Proteomes" id="UP001501183">
    <property type="component" value="Unassembled WGS sequence"/>
</dbReference>
<comment type="similarity">
    <text evidence="1">Belongs to the sulfatase family.</text>
</comment>
<name>A0ABP8PH94_9NOCA</name>
<dbReference type="InterPro" id="IPR024607">
    <property type="entry name" value="Sulfatase_CS"/>
</dbReference>
<dbReference type="SUPFAM" id="SSF53649">
    <property type="entry name" value="Alkaline phosphatase-like"/>
    <property type="match status" value="1"/>
</dbReference>
<keyword evidence="2" id="KW-0479">Metal-binding</keyword>
<comment type="caution">
    <text evidence="7">The sequence shown here is derived from an EMBL/GenBank/DDBJ whole genome shotgun (WGS) entry which is preliminary data.</text>
</comment>
<dbReference type="InterPro" id="IPR000917">
    <property type="entry name" value="Sulfatase_N"/>
</dbReference>
<dbReference type="PROSITE" id="PS00149">
    <property type="entry name" value="SULFATASE_2"/>
    <property type="match status" value="1"/>
</dbReference>
<organism evidence="7 8">
    <name type="scientific">Rhodococcus olei</name>
    <dbReference type="NCBI Taxonomy" id="2161675"/>
    <lineage>
        <taxon>Bacteria</taxon>
        <taxon>Bacillati</taxon>
        <taxon>Actinomycetota</taxon>
        <taxon>Actinomycetes</taxon>
        <taxon>Mycobacteriales</taxon>
        <taxon>Nocardiaceae</taxon>
        <taxon>Rhodococcus</taxon>
    </lineage>
</organism>
<dbReference type="PANTHER" id="PTHR42693:SF53">
    <property type="entry name" value="ENDO-4-O-SULFATASE"/>
    <property type="match status" value="1"/>
</dbReference>
<dbReference type="PANTHER" id="PTHR42693">
    <property type="entry name" value="ARYLSULFATASE FAMILY MEMBER"/>
    <property type="match status" value="1"/>
</dbReference>
<proteinExistence type="inferred from homology"/>
<dbReference type="Gene3D" id="3.40.720.10">
    <property type="entry name" value="Alkaline Phosphatase, subunit A"/>
    <property type="match status" value="2"/>
</dbReference>
<dbReference type="Pfam" id="PF00884">
    <property type="entry name" value="Sulfatase"/>
    <property type="match status" value="1"/>
</dbReference>
<evidence type="ECO:0000313" key="8">
    <source>
        <dbReference type="Proteomes" id="UP001501183"/>
    </source>
</evidence>
<dbReference type="InterPro" id="IPR050738">
    <property type="entry name" value="Sulfatase"/>
</dbReference>
<feature type="domain" description="Sulfatase N-terminal" evidence="6">
    <location>
        <begin position="71"/>
        <end position="470"/>
    </location>
</feature>
<evidence type="ECO:0000256" key="5">
    <source>
        <dbReference type="SAM" id="MobiDB-lite"/>
    </source>
</evidence>